<reference evidence="2" key="1">
    <citation type="submission" date="2019-08" db="EMBL/GenBank/DDBJ databases">
        <authorList>
            <person name="Kucharzyk K."/>
            <person name="Murdoch R.W."/>
            <person name="Higgins S."/>
            <person name="Loffler F."/>
        </authorList>
    </citation>
    <scope>NUCLEOTIDE SEQUENCE</scope>
</reference>
<evidence type="ECO:0000313" key="2">
    <source>
        <dbReference type="EMBL" id="MPM95456.1"/>
    </source>
</evidence>
<gene>
    <name evidence="2" type="ORF">SDC9_142610</name>
</gene>
<dbReference type="EMBL" id="VSSQ01041948">
    <property type="protein sequence ID" value="MPM95456.1"/>
    <property type="molecule type" value="Genomic_DNA"/>
</dbReference>
<sequence>MEGAQAGRGQGSVDFGNEPGLPALQYKQSLRHLGNLHPARLAEWGLPERGLLSGRAEGHPVHGGRQ</sequence>
<dbReference type="AlphaFoldDB" id="A0A645E1M0"/>
<feature type="region of interest" description="Disordered" evidence="1">
    <location>
        <begin position="1"/>
        <end position="21"/>
    </location>
</feature>
<evidence type="ECO:0000256" key="1">
    <source>
        <dbReference type="SAM" id="MobiDB-lite"/>
    </source>
</evidence>
<comment type="caution">
    <text evidence="2">The sequence shown here is derived from an EMBL/GenBank/DDBJ whole genome shotgun (WGS) entry which is preliminary data.</text>
</comment>
<feature type="compositionally biased region" description="Gly residues" evidence="1">
    <location>
        <begin position="1"/>
        <end position="10"/>
    </location>
</feature>
<organism evidence="2">
    <name type="scientific">bioreactor metagenome</name>
    <dbReference type="NCBI Taxonomy" id="1076179"/>
    <lineage>
        <taxon>unclassified sequences</taxon>
        <taxon>metagenomes</taxon>
        <taxon>ecological metagenomes</taxon>
    </lineage>
</organism>
<feature type="region of interest" description="Disordered" evidence="1">
    <location>
        <begin position="44"/>
        <end position="66"/>
    </location>
</feature>
<accession>A0A645E1M0</accession>
<protein>
    <submittedName>
        <fullName evidence="2">Uncharacterized protein</fullName>
    </submittedName>
</protein>
<proteinExistence type="predicted"/>
<name>A0A645E1M0_9ZZZZ</name>